<accession>A0A1M7UKP0</accession>
<dbReference type="Proteomes" id="UP000184096">
    <property type="component" value="Chromosome I"/>
</dbReference>
<dbReference type="EMBL" id="LT670849">
    <property type="protein sequence ID" value="SHN83592.1"/>
    <property type="molecule type" value="Genomic_DNA"/>
</dbReference>
<evidence type="ECO:0000313" key="1">
    <source>
        <dbReference type="EMBL" id="SHN83592.1"/>
    </source>
</evidence>
<keyword evidence="2" id="KW-1185">Reference proteome</keyword>
<proteinExistence type="predicted"/>
<organism evidence="1 2">
    <name type="scientific">Bradyrhizobium erythrophlei</name>
    <dbReference type="NCBI Taxonomy" id="1437360"/>
    <lineage>
        <taxon>Bacteria</taxon>
        <taxon>Pseudomonadati</taxon>
        <taxon>Pseudomonadota</taxon>
        <taxon>Alphaproteobacteria</taxon>
        <taxon>Hyphomicrobiales</taxon>
        <taxon>Nitrobacteraceae</taxon>
        <taxon>Bradyrhizobium</taxon>
    </lineage>
</organism>
<gene>
    <name evidence="1" type="ORF">SAMN05444170_5558</name>
</gene>
<sequence>MIANFNATTRFEKQALFARNEKGNAVATFTSSSNVVRIRRRTIAAKYKALDRDRRQRKQAFSLSALRLTELQRLYTARWGLYLPDDDAGRDDLLLAFHQIPNIDACIEWAAAWAPWLHREDALALAHQTAAARQWLKARALGERLGLTDAERTALNIKTARPIDVSDEALLERKRVRDRQRKARKRLAQRTAKTMPVSRAEPWKAEGISRRTWYRKRRVEDGTKPVRDNSFSITADGICATTPPAIASGTPKKSIRLVRVEAEGLVGGPSRKWKTRFPTAMRLNKEQRAYAKEAGFEPDKINRIFEMFRDHNISQRTYSPDWDQAWVNWVDREILIMDEWYDRQRQQRWINQRL</sequence>
<dbReference type="InterPro" id="IPR013321">
    <property type="entry name" value="Arc_rbn_hlx_hlx"/>
</dbReference>
<evidence type="ECO:0000313" key="2">
    <source>
        <dbReference type="Proteomes" id="UP000184096"/>
    </source>
</evidence>
<reference evidence="2" key="1">
    <citation type="submission" date="2016-11" db="EMBL/GenBank/DDBJ databases">
        <authorList>
            <person name="Varghese N."/>
            <person name="Submissions S."/>
        </authorList>
    </citation>
    <scope>NUCLEOTIDE SEQUENCE [LARGE SCALE GENOMIC DNA]</scope>
    <source>
        <strain evidence="2">GAS401</strain>
    </source>
</reference>
<name>A0A1M7UKP0_9BRAD</name>
<dbReference type="AlphaFoldDB" id="A0A1M7UKP0"/>
<protein>
    <submittedName>
        <fullName evidence="1">Uncharacterized protein</fullName>
    </submittedName>
</protein>
<dbReference type="GO" id="GO:0006355">
    <property type="term" value="P:regulation of DNA-templated transcription"/>
    <property type="evidence" value="ECO:0007669"/>
    <property type="project" value="InterPro"/>
</dbReference>
<dbReference type="Gene3D" id="1.10.1220.10">
    <property type="entry name" value="Met repressor-like"/>
    <property type="match status" value="1"/>
</dbReference>